<dbReference type="Proteomes" id="UP000052023">
    <property type="component" value="Unassembled WGS sequence"/>
</dbReference>
<dbReference type="GO" id="GO:0003677">
    <property type="term" value="F:DNA binding"/>
    <property type="evidence" value="ECO:0007669"/>
    <property type="project" value="InterPro"/>
</dbReference>
<dbReference type="EMBL" id="LLYA01000225">
    <property type="protein sequence ID" value="KRR15813.1"/>
    <property type="molecule type" value="Genomic_DNA"/>
</dbReference>
<organism evidence="4 5">
    <name type="scientific">Bradyrhizobium retamae</name>
    <dbReference type="NCBI Taxonomy" id="1300035"/>
    <lineage>
        <taxon>Bacteria</taxon>
        <taxon>Pseudomonadati</taxon>
        <taxon>Pseudomonadota</taxon>
        <taxon>Alphaproteobacteria</taxon>
        <taxon>Hyphomicrobiales</taxon>
        <taxon>Nitrobacteraceae</taxon>
        <taxon>Bradyrhizobium</taxon>
    </lineage>
</organism>
<feature type="region of interest" description="Disordered" evidence="2">
    <location>
        <begin position="387"/>
        <end position="414"/>
    </location>
</feature>
<gene>
    <name evidence="4" type="ORF">CQ13_13905</name>
</gene>
<dbReference type="SUPFAM" id="SSF56349">
    <property type="entry name" value="DNA breaking-rejoining enzymes"/>
    <property type="match status" value="1"/>
</dbReference>
<dbReference type="GO" id="GO:0006310">
    <property type="term" value="P:DNA recombination"/>
    <property type="evidence" value="ECO:0007669"/>
    <property type="project" value="UniProtKB-KW"/>
</dbReference>
<keyword evidence="1" id="KW-0233">DNA recombination</keyword>
<dbReference type="OrthoDB" id="7800649at2"/>
<evidence type="ECO:0000256" key="1">
    <source>
        <dbReference type="ARBA" id="ARBA00023172"/>
    </source>
</evidence>
<feature type="compositionally biased region" description="Basic and acidic residues" evidence="2">
    <location>
        <begin position="388"/>
        <end position="414"/>
    </location>
</feature>
<dbReference type="GO" id="GO:0015074">
    <property type="term" value="P:DNA integration"/>
    <property type="evidence" value="ECO:0007669"/>
    <property type="project" value="InterPro"/>
</dbReference>
<evidence type="ECO:0000313" key="4">
    <source>
        <dbReference type="EMBL" id="KRR15813.1"/>
    </source>
</evidence>
<dbReference type="RefSeq" id="WP_057848150.1">
    <property type="nucleotide sequence ID" value="NZ_LLYA01000225.1"/>
</dbReference>
<protein>
    <recommendedName>
        <fullName evidence="3">Tyr recombinase domain-containing protein</fullName>
    </recommendedName>
</protein>
<name>A0A0R3MDA2_9BRAD</name>
<evidence type="ECO:0000313" key="5">
    <source>
        <dbReference type="Proteomes" id="UP000052023"/>
    </source>
</evidence>
<proteinExistence type="predicted"/>
<evidence type="ECO:0000259" key="3">
    <source>
        <dbReference type="Pfam" id="PF00589"/>
    </source>
</evidence>
<dbReference type="InterPro" id="IPR002104">
    <property type="entry name" value="Integrase_catalytic"/>
</dbReference>
<accession>A0A0R3MDA2</accession>
<sequence length="449" mass="51109">MKPLKPEGLETPGLVWQRRSKRRGRKTIKQPTDPYVGYWVCRPDILEKGYTLKTQRLWPPAGQPYSLPSDDDWKDIAASCQKLQSEMLAFSNGLIMSPDEFDAKKTFDGTVGSLVDIYLADPDSPFHKLRYDTRKTYRSRVLYLKKMVGQARITPEAPEGRKLTFRDFNRWAENWAKPKVEGGPRRVARAHGYMSFVRILFTFGAMSELPRCEELHKVLSKMEIENPRRRKQKLTLEQAVLIIKEAHRRGDHSIALAQALMTSFMIRQKDVVGEWIPISEPGLSAVTHKSKKWIHGLIWEEVNAGVLDHRLSKSLRGKFATTNPDAGKGVRGTLALFPLVVAEIERIPIEKRSGPMVIAEHTGRPWIQKVFAEHWREIARAVGVPDDVQNRDSRAGAASHAEKQGAKPEQIRPALGHEKIETTMIYLRNQDEGPDNIARIRFGDGSRTK</sequence>
<comment type="caution">
    <text evidence="4">The sequence shown here is derived from an EMBL/GenBank/DDBJ whole genome shotgun (WGS) entry which is preliminary data.</text>
</comment>
<dbReference type="Pfam" id="PF00589">
    <property type="entry name" value="Phage_integrase"/>
    <property type="match status" value="1"/>
</dbReference>
<feature type="domain" description="Tyr recombinase" evidence="3">
    <location>
        <begin position="350"/>
        <end position="431"/>
    </location>
</feature>
<dbReference type="InterPro" id="IPR011010">
    <property type="entry name" value="DNA_brk_join_enz"/>
</dbReference>
<evidence type="ECO:0000256" key="2">
    <source>
        <dbReference type="SAM" id="MobiDB-lite"/>
    </source>
</evidence>
<reference evidence="4 5" key="1">
    <citation type="submission" date="2014-03" db="EMBL/GenBank/DDBJ databases">
        <title>Bradyrhizobium valentinum sp. nov., isolated from effective nodules of Lupinus mariae-josephae, a lupine endemic of basic-lime soils in Eastern Spain.</title>
        <authorList>
            <person name="Duran D."/>
            <person name="Rey L."/>
            <person name="Navarro A."/>
            <person name="Busquets A."/>
            <person name="Imperial J."/>
            <person name="Ruiz-Argueso T."/>
        </authorList>
    </citation>
    <scope>NUCLEOTIDE SEQUENCE [LARGE SCALE GENOMIC DNA]</scope>
    <source>
        <strain evidence="4 5">Ro19</strain>
    </source>
</reference>
<dbReference type="Gene3D" id="1.10.443.10">
    <property type="entry name" value="Intergrase catalytic core"/>
    <property type="match status" value="1"/>
</dbReference>
<dbReference type="InterPro" id="IPR013762">
    <property type="entry name" value="Integrase-like_cat_sf"/>
</dbReference>
<dbReference type="AlphaFoldDB" id="A0A0R3MDA2"/>
<keyword evidence="5" id="KW-1185">Reference proteome</keyword>